<dbReference type="OrthoDB" id="4775331at2"/>
<name>A0A1X2F0P0_9MYCO</name>
<dbReference type="AlphaFoldDB" id="A0A1X2F0P0"/>
<reference evidence="2 3" key="1">
    <citation type="submission" date="2016-01" db="EMBL/GenBank/DDBJ databases">
        <title>The new phylogeny of the genus Mycobacterium.</title>
        <authorList>
            <person name="Tarcisio F."/>
            <person name="Conor M."/>
            <person name="Antonella G."/>
            <person name="Elisabetta G."/>
            <person name="Giulia F.S."/>
            <person name="Sara T."/>
            <person name="Anna F."/>
            <person name="Clotilde B."/>
            <person name="Roberto B."/>
            <person name="Veronica D.S."/>
            <person name="Fabio R."/>
            <person name="Monica P."/>
            <person name="Olivier J."/>
            <person name="Enrico T."/>
            <person name="Nicola S."/>
        </authorList>
    </citation>
    <scope>NUCLEOTIDE SEQUENCE [LARGE SCALE GENOMIC DNA]</scope>
    <source>
        <strain evidence="2 3">ATCC 700010</strain>
    </source>
</reference>
<evidence type="ECO:0008006" key="4">
    <source>
        <dbReference type="Google" id="ProtNLM"/>
    </source>
</evidence>
<organism evidence="2 3">
    <name type="scientific">Mycolicibacterium wolinskyi</name>
    <dbReference type="NCBI Taxonomy" id="59750"/>
    <lineage>
        <taxon>Bacteria</taxon>
        <taxon>Bacillati</taxon>
        <taxon>Actinomycetota</taxon>
        <taxon>Actinomycetes</taxon>
        <taxon>Mycobacteriales</taxon>
        <taxon>Mycobacteriaceae</taxon>
        <taxon>Mycolicibacterium</taxon>
    </lineage>
</organism>
<evidence type="ECO:0000313" key="3">
    <source>
        <dbReference type="Proteomes" id="UP000193964"/>
    </source>
</evidence>
<proteinExistence type="predicted"/>
<dbReference type="Proteomes" id="UP000193964">
    <property type="component" value="Unassembled WGS sequence"/>
</dbReference>
<comment type="caution">
    <text evidence="2">The sequence shown here is derived from an EMBL/GenBank/DDBJ whole genome shotgun (WGS) entry which is preliminary data.</text>
</comment>
<evidence type="ECO:0000313" key="2">
    <source>
        <dbReference type="EMBL" id="ORX12013.1"/>
    </source>
</evidence>
<evidence type="ECO:0000256" key="1">
    <source>
        <dbReference type="SAM" id="MobiDB-lite"/>
    </source>
</evidence>
<gene>
    <name evidence="2" type="ORF">AWC31_35950</name>
</gene>
<dbReference type="InterPro" id="IPR045596">
    <property type="entry name" value="DUF6459"/>
</dbReference>
<feature type="region of interest" description="Disordered" evidence="1">
    <location>
        <begin position="1"/>
        <end position="20"/>
    </location>
</feature>
<sequence>MTTPEATSGPTTELPSLTSSVIDCEPPALPLHAQAPPTPVCPAPTALRRHTARRLRLVEPPQERQPHAGAVEFADLALRRVLEVVDRRRPPAQLRTLMNPLLLDAVVALTRSRHGTAATLRRVRLRAVTDPAAAEVFATYTRGTRVRAIAGRIEFRNGRWQFTALQIG</sequence>
<dbReference type="EMBL" id="LQQA01000030">
    <property type="protein sequence ID" value="ORX12013.1"/>
    <property type="molecule type" value="Genomic_DNA"/>
</dbReference>
<accession>A0A1X2F0P0</accession>
<dbReference type="RefSeq" id="WP_085147166.1">
    <property type="nucleotide sequence ID" value="NZ_JACKUA010000032.1"/>
</dbReference>
<protein>
    <recommendedName>
        <fullName evidence="4">Alanine, arginine and proline rich protein</fullName>
    </recommendedName>
</protein>
<dbReference type="Pfam" id="PF20060">
    <property type="entry name" value="DUF6459"/>
    <property type="match status" value="1"/>
</dbReference>